<dbReference type="EMBL" id="JBHLXP010000001">
    <property type="protein sequence ID" value="MFC0046926.1"/>
    <property type="molecule type" value="Genomic_DNA"/>
</dbReference>
<proteinExistence type="predicted"/>
<gene>
    <name evidence="2" type="ORF">ACFFJP_01320</name>
</gene>
<evidence type="ECO:0000313" key="3">
    <source>
        <dbReference type="Proteomes" id="UP001589813"/>
    </source>
</evidence>
<reference evidence="2 3" key="1">
    <citation type="submission" date="2024-09" db="EMBL/GenBank/DDBJ databases">
        <authorList>
            <person name="Sun Q."/>
            <person name="Mori K."/>
        </authorList>
    </citation>
    <scope>NUCLEOTIDE SEQUENCE [LARGE SCALE GENOMIC DNA]</scope>
    <source>
        <strain evidence="2 3">KCTC 23315</strain>
    </source>
</reference>
<dbReference type="PANTHER" id="PTHR44103">
    <property type="entry name" value="PROPROTEIN CONVERTASE P"/>
    <property type="match status" value="1"/>
</dbReference>
<dbReference type="RefSeq" id="WP_377239640.1">
    <property type="nucleotide sequence ID" value="NZ_JBHLXP010000001.1"/>
</dbReference>
<accession>A0ABV6B7R9</accession>
<comment type="caution">
    <text evidence="2">The sequence shown here is derived from an EMBL/GenBank/DDBJ whole genome shotgun (WGS) entry which is preliminary data.</text>
</comment>
<keyword evidence="3" id="KW-1185">Reference proteome</keyword>
<dbReference type="SUPFAM" id="SSF69318">
    <property type="entry name" value="Integrin alpha N-terminal domain"/>
    <property type="match status" value="1"/>
</dbReference>
<dbReference type="Pfam" id="PF13517">
    <property type="entry name" value="FG-GAP_3"/>
    <property type="match status" value="1"/>
</dbReference>
<dbReference type="PANTHER" id="PTHR44103:SF1">
    <property type="entry name" value="PROPROTEIN CONVERTASE P"/>
    <property type="match status" value="1"/>
</dbReference>
<evidence type="ECO:0000313" key="2">
    <source>
        <dbReference type="EMBL" id="MFC0046926.1"/>
    </source>
</evidence>
<dbReference type="Proteomes" id="UP001589813">
    <property type="component" value="Unassembled WGS sequence"/>
</dbReference>
<protein>
    <submittedName>
        <fullName evidence="2">FG-GAP repeat domain-containing protein</fullName>
    </submittedName>
</protein>
<keyword evidence="1" id="KW-0732">Signal</keyword>
<dbReference type="InterPro" id="IPR013517">
    <property type="entry name" value="FG-GAP"/>
</dbReference>
<sequence>MAPALRSFSLDNIPSGKLLLALLTGALLLTPVQALQLKATTIELAHPANGSVLRLPGQAVLLVSGHNHEFRWLSRVDYANNSTEQIALPVQVQFFQPATLAGHSGSQLVAMGQDALWHYQTDTKKWRQLTSAPSAYPVTDAKRMLELEFAADLDQNGLTDFLVPDFRALQVLMQQKDGTFRTYSLPIAAQMQIFQKDPDFLLKTPRQVDFTLDGRTDIVFNVDDSLWVYPQQADGSFVTTATVVPLGLGLTPDVQAQQRGGDGRSYEGLTITRLERLLDLNGDKVTDLVVQQQHYVDVMEQKYSYRIHYGRNDNGKLVFPTTADQQINTTGVQFDVQFADLDADGRLDFYTPAADIGISKIVSALLTGSASVDWLFYKQQPDGSFGTKPVHRQEVDVGISLGSGQFNLPVTAVLKGLDGKATLLKAEDDDTLRSYAPVGAKLFSDKSTRQNIKLPKRAINLLVNDLNDDGKEDLVLPFGAQEAKDQTNQLTILLQ</sequence>
<evidence type="ECO:0000256" key="1">
    <source>
        <dbReference type="ARBA" id="ARBA00022729"/>
    </source>
</evidence>
<name>A0ABV6B7R9_9GAMM</name>
<dbReference type="InterPro" id="IPR028994">
    <property type="entry name" value="Integrin_alpha_N"/>
</dbReference>
<organism evidence="2 3">
    <name type="scientific">Rheinheimera tilapiae</name>
    <dbReference type="NCBI Taxonomy" id="875043"/>
    <lineage>
        <taxon>Bacteria</taxon>
        <taxon>Pseudomonadati</taxon>
        <taxon>Pseudomonadota</taxon>
        <taxon>Gammaproteobacteria</taxon>
        <taxon>Chromatiales</taxon>
        <taxon>Chromatiaceae</taxon>
        <taxon>Rheinheimera</taxon>
    </lineage>
</organism>